<sequence length="112" mass="11908">MVCIHAITAVFAALLCLASAAPVLDACWRDDMPDQVNRVRGANGKDPLVLDDRLNGGAQKHSDYQAKIKKLAHEDACGEGIAQRCMSAGIVWTGAGENVAWNTRTVNDTATA</sequence>
<evidence type="ECO:0000313" key="2">
    <source>
        <dbReference type="Proteomes" id="UP001150603"/>
    </source>
</evidence>
<dbReference type="EMBL" id="JANBPW010004965">
    <property type="protein sequence ID" value="KAJ1933689.1"/>
    <property type="molecule type" value="Genomic_DNA"/>
</dbReference>
<evidence type="ECO:0000313" key="1">
    <source>
        <dbReference type="EMBL" id="KAJ1933689.1"/>
    </source>
</evidence>
<comment type="caution">
    <text evidence="1">The sequence shown here is derived from an EMBL/GenBank/DDBJ whole genome shotgun (WGS) entry which is preliminary data.</text>
</comment>
<proteinExistence type="predicted"/>
<gene>
    <name evidence="1" type="ORF">FBU59_005947</name>
</gene>
<dbReference type="Proteomes" id="UP001150603">
    <property type="component" value="Unassembled WGS sequence"/>
</dbReference>
<reference evidence="1" key="1">
    <citation type="submission" date="2022-07" db="EMBL/GenBank/DDBJ databases">
        <title>Phylogenomic reconstructions and comparative analyses of Kickxellomycotina fungi.</title>
        <authorList>
            <person name="Reynolds N.K."/>
            <person name="Stajich J.E."/>
            <person name="Barry K."/>
            <person name="Grigoriev I.V."/>
            <person name="Crous P."/>
            <person name="Smith M.E."/>
        </authorList>
    </citation>
    <scope>NUCLEOTIDE SEQUENCE</scope>
    <source>
        <strain evidence="1">NRRL 5244</strain>
    </source>
</reference>
<accession>A0ACC1J173</accession>
<organism evidence="1 2">
    <name type="scientific">Linderina macrospora</name>
    <dbReference type="NCBI Taxonomy" id="4868"/>
    <lineage>
        <taxon>Eukaryota</taxon>
        <taxon>Fungi</taxon>
        <taxon>Fungi incertae sedis</taxon>
        <taxon>Zoopagomycota</taxon>
        <taxon>Kickxellomycotina</taxon>
        <taxon>Kickxellomycetes</taxon>
        <taxon>Kickxellales</taxon>
        <taxon>Kickxellaceae</taxon>
        <taxon>Linderina</taxon>
    </lineage>
</organism>
<name>A0ACC1J173_9FUNG</name>
<keyword evidence="2" id="KW-1185">Reference proteome</keyword>
<protein>
    <submittedName>
        <fullName evidence="1">Uncharacterized protein</fullName>
    </submittedName>
</protein>